<dbReference type="InterPro" id="IPR029058">
    <property type="entry name" value="AB_hydrolase_fold"/>
</dbReference>
<dbReference type="GO" id="GO:0008239">
    <property type="term" value="F:dipeptidyl-peptidase activity"/>
    <property type="evidence" value="ECO:0007669"/>
    <property type="project" value="TreeGrafter"/>
</dbReference>
<keyword evidence="6" id="KW-1185">Reference proteome</keyword>
<reference evidence="5 6" key="1">
    <citation type="journal article" date="2021" name="Commun. Biol.">
        <title>The genome of Shorea leprosula (Dipterocarpaceae) highlights the ecological relevance of drought in aseasonal tropical rainforests.</title>
        <authorList>
            <person name="Ng K.K.S."/>
            <person name="Kobayashi M.J."/>
            <person name="Fawcett J.A."/>
            <person name="Hatakeyama M."/>
            <person name="Paape T."/>
            <person name="Ng C.H."/>
            <person name="Ang C.C."/>
            <person name="Tnah L.H."/>
            <person name="Lee C.T."/>
            <person name="Nishiyama T."/>
            <person name="Sese J."/>
            <person name="O'Brien M.J."/>
            <person name="Copetti D."/>
            <person name="Mohd Noor M.I."/>
            <person name="Ong R.C."/>
            <person name="Putra M."/>
            <person name="Sireger I.Z."/>
            <person name="Indrioko S."/>
            <person name="Kosugi Y."/>
            <person name="Izuno A."/>
            <person name="Isagi Y."/>
            <person name="Lee S.L."/>
            <person name="Shimizu K.K."/>
        </authorList>
    </citation>
    <scope>NUCLEOTIDE SEQUENCE [LARGE SCALE GENOMIC DNA]</scope>
    <source>
        <strain evidence="5">214</strain>
    </source>
</reference>
<gene>
    <name evidence="5" type="ORF">SLEP1_g40527</name>
</gene>
<evidence type="ECO:0000313" key="5">
    <source>
        <dbReference type="EMBL" id="GKV31869.1"/>
    </source>
</evidence>
<dbReference type="AlphaFoldDB" id="A0AAV5L4J7"/>
<evidence type="ECO:0000256" key="3">
    <source>
        <dbReference type="ARBA" id="ARBA00022801"/>
    </source>
</evidence>
<evidence type="ECO:0000256" key="4">
    <source>
        <dbReference type="SAM" id="MobiDB-lite"/>
    </source>
</evidence>
<organism evidence="5 6">
    <name type="scientific">Rubroshorea leprosula</name>
    <dbReference type="NCBI Taxonomy" id="152421"/>
    <lineage>
        <taxon>Eukaryota</taxon>
        <taxon>Viridiplantae</taxon>
        <taxon>Streptophyta</taxon>
        <taxon>Embryophyta</taxon>
        <taxon>Tracheophyta</taxon>
        <taxon>Spermatophyta</taxon>
        <taxon>Magnoliopsida</taxon>
        <taxon>eudicotyledons</taxon>
        <taxon>Gunneridae</taxon>
        <taxon>Pentapetalae</taxon>
        <taxon>rosids</taxon>
        <taxon>malvids</taxon>
        <taxon>Malvales</taxon>
        <taxon>Dipterocarpaceae</taxon>
        <taxon>Rubroshorea</taxon>
    </lineage>
</organism>
<protein>
    <submittedName>
        <fullName evidence="5">Uncharacterized protein</fullName>
    </submittedName>
</protein>
<name>A0AAV5L4J7_9ROSI</name>
<dbReference type="PANTHER" id="PTHR11010:SF120">
    <property type="entry name" value="LYSOSOMAL PRO-X CARBOXYPEPTIDASE"/>
    <property type="match status" value="1"/>
</dbReference>
<dbReference type="GO" id="GO:0006508">
    <property type="term" value="P:proteolysis"/>
    <property type="evidence" value="ECO:0007669"/>
    <property type="project" value="UniProtKB-KW"/>
</dbReference>
<keyword evidence="3" id="KW-0378">Hydrolase</keyword>
<keyword evidence="1" id="KW-0645">Protease</keyword>
<dbReference type="Gene3D" id="3.40.50.1820">
    <property type="entry name" value="alpha/beta hydrolase"/>
    <property type="match status" value="1"/>
</dbReference>
<comment type="caution">
    <text evidence="5">The sequence shown here is derived from an EMBL/GenBank/DDBJ whole genome shotgun (WGS) entry which is preliminary data.</text>
</comment>
<dbReference type="EMBL" id="BPVZ01000093">
    <property type="protein sequence ID" value="GKV31869.1"/>
    <property type="molecule type" value="Genomic_DNA"/>
</dbReference>
<dbReference type="PANTHER" id="PTHR11010">
    <property type="entry name" value="PROTEASE S28 PRO-X CARBOXYPEPTIDASE-RELATED"/>
    <property type="match status" value="1"/>
</dbReference>
<evidence type="ECO:0000313" key="6">
    <source>
        <dbReference type="Proteomes" id="UP001054252"/>
    </source>
</evidence>
<evidence type="ECO:0000256" key="2">
    <source>
        <dbReference type="ARBA" id="ARBA00022729"/>
    </source>
</evidence>
<feature type="region of interest" description="Disordered" evidence="4">
    <location>
        <begin position="70"/>
        <end position="99"/>
    </location>
</feature>
<sequence>MPTGANTEESIFPASNWSYADRVSTCKLLFDIQPRPNWILTEFGGHDIEVVLKRFGSNIIFFNGLRDPWSGGGGSPCRSEVLNQRGSKVASRREGKRGEDHWRLDLPISL</sequence>
<evidence type="ECO:0000256" key="1">
    <source>
        <dbReference type="ARBA" id="ARBA00022670"/>
    </source>
</evidence>
<dbReference type="Proteomes" id="UP001054252">
    <property type="component" value="Unassembled WGS sequence"/>
</dbReference>
<accession>A0AAV5L4J7</accession>
<proteinExistence type="predicted"/>
<keyword evidence="2" id="KW-0732">Signal</keyword>